<gene>
    <name evidence="1" type="ORF">I7I52_10550</name>
</gene>
<dbReference type="EMBL" id="JAEVHI010000002">
    <property type="protein sequence ID" value="KAG5300036.1"/>
    <property type="molecule type" value="Genomic_DNA"/>
</dbReference>
<dbReference type="Proteomes" id="UP000670092">
    <property type="component" value="Unassembled WGS sequence"/>
</dbReference>
<name>A0A8H7YZG7_AJECA</name>
<proteinExistence type="predicted"/>
<protein>
    <submittedName>
        <fullName evidence="1">Uncharacterized protein</fullName>
    </submittedName>
</protein>
<evidence type="ECO:0000313" key="1">
    <source>
        <dbReference type="EMBL" id="KAG5300036.1"/>
    </source>
</evidence>
<evidence type="ECO:0000313" key="2">
    <source>
        <dbReference type="Proteomes" id="UP000670092"/>
    </source>
</evidence>
<accession>A0A8H7YZG7</accession>
<dbReference type="VEuPathDB" id="FungiDB:I7I52_10550"/>
<dbReference type="AlphaFoldDB" id="A0A8H7YZG7"/>
<sequence length="96" mass="10897">MCSPAYLDVMTIATERLGSLSQQAHASSPKFKPFTSLHRLPWDDELISNNATNNMNSGICETNHKLYSPFTVDRTKLPELKTEQEARSHEHPIANW</sequence>
<comment type="caution">
    <text evidence="1">The sequence shown here is derived from an EMBL/GenBank/DDBJ whole genome shotgun (WGS) entry which is preliminary data.</text>
</comment>
<reference evidence="1 2" key="1">
    <citation type="submission" date="2021-01" db="EMBL/GenBank/DDBJ databases">
        <title>Chromosome-level genome assembly of a human fungal pathogen reveals clustering of transcriptionally co-regulated genes.</title>
        <authorList>
            <person name="Voorhies M."/>
            <person name="Cohen S."/>
            <person name="Shea T.P."/>
            <person name="Petrus S."/>
            <person name="Munoz J.F."/>
            <person name="Poplawski S."/>
            <person name="Goldman W.E."/>
            <person name="Michael T."/>
            <person name="Cuomo C.A."/>
            <person name="Sil A."/>
            <person name="Beyhan S."/>
        </authorList>
    </citation>
    <scope>NUCLEOTIDE SEQUENCE [LARGE SCALE GENOMIC DNA]</scope>
    <source>
        <strain evidence="1 2">G184AR</strain>
    </source>
</reference>
<organism evidence="1 2">
    <name type="scientific">Ajellomyces capsulatus</name>
    <name type="common">Darling's disease fungus</name>
    <name type="synonym">Histoplasma capsulatum</name>
    <dbReference type="NCBI Taxonomy" id="5037"/>
    <lineage>
        <taxon>Eukaryota</taxon>
        <taxon>Fungi</taxon>
        <taxon>Dikarya</taxon>
        <taxon>Ascomycota</taxon>
        <taxon>Pezizomycotina</taxon>
        <taxon>Eurotiomycetes</taxon>
        <taxon>Eurotiomycetidae</taxon>
        <taxon>Onygenales</taxon>
        <taxon>Ajellomycetaceae</taxon>
        <taxon>Histoplasma</taxon>
    </lineage>
</organism>